<dbReference type="GO" id="GO:0006412">
    <property type="term" value="P:translation"/>
    <property type="evidence" value="ECO:0007669"/>
    <property type="project" value="TreeGrafter"/>
</dbReference>
<evidence type="ECO:0000259" key="5">
    <source>
        <dbReference type="Pfam" id="PF17384"/>
    </source>
</evidence>
<dbReference type="OrthoDB" id="9805006at2"/>
<keyword evidence="9" id="KW-1185">Reference proteome</keyword>
<evidence type="ECO:0000313" key="6">
    <source>
        <dbReference type="EMBL" id="STQ90809.1"/>
    </source>
</evidence>
<proteinExistence type="inferred from homology"/>
<dbReference type="InterPro" id="IPR036847">
    <property type="entry name" value="RimP_C_sf"/>
</dbReference>
<evidence type="ECO:0000256" key="2">
    <source>
        <dbReference type="ARBA" id="ARBA00022517"/>
    </source>
</evidence>
<dbReference type="EMBL" id="UGHR01000001">
    <property type="protein sequence ID" value="STQ90809.1"/>
    <property type="molecule type" value="Genomic_DNA"/>
</dbReference>
<reference evidence="7 9" key="2">
    <citation type="submission" date="2019-03" db="EMBL/GenBank/DDBJ databases">
        <title>Genomic Encyclopedia of Type Strains, Phase IV (KMG-IV): sequencing the most valuable type-strain genomes for metagenomic binning, comparative biology and taxonomic classification.</title>
        <authorList>
            <person name="Goeker M."/>
        </authorList>
    </citation>
    <scope>NUCLEOTIDE SEQUENCE [LARGE SCALE GENOMIC DNA]</scope>
    <source>
        <strain evidence="7 9">DSM 3764</strain>
    </source>
</reference>
<feature type="domain" description="Ribosome maturation factor RimP N-terminal" evidence="4">
    <location>
        <begin position="9"/>
        <end position="75"/>
    </location>
</feature>
<comment type="function">
    <text evidence="3">Required for maturation of 30S ribosomal subunits.</text>
</comment>
<dbReference type="InterPro" id="IPR028989">
    <property type="entry name" value="RimP_N"/>
</dbReference>
<dbReference type="Proteomes" id="UP000295794">
    <property type="component" value="Unassembled WGS sequence"/>
</dbReference>
<dbReference type="GO" id="GO:0005829">
    <property type="term" value="C:cytosol"/>
    <property type="evidence" value="ECO:0007669"/>
    <property type="project" value="TreeGrafter"/>
</dbReference>
<feature type="domain" description="Ribosome maturation factor RimP C-terminal" evidence="5">
    <location>
        <begin position="79"/>
        <end position="144"/>
    </location>
</feature>
<comment type="subcellular location">
    <subcellularLocation>
        <location evidence="3">Cytoplasm</location>
    </subcellularLocation>
</comment>
<dbReference type="AlphaFoldDB" id="A0A377Q8A7"/>
<organism evidence="6 8">
    <name type="scientific">Iodobacter fluviatilis</name>
    <dbReference type="NCBI Taxonomy" id="537"/>
    <lineage>
        <taxon>Bacteria</taxon>
        <taxon>Pseudomonadati</taxon>
        <taxon>Pseudomonadota</taxon>
        <taxon>Betaproteobacteria</taxon>
        <taxon>Neisseriales</taxon>
        <taxon>Chitinibacteraceae</taxon>
        <taxon>Iodobacter</taxon>
    </lineage>
</organism>
<dbReference type="PANTHER" id="PTHR33867:SF1">
    <property type="entry name" value="RIBOSOME MATURATION FACTOR RIMP"/>
    <property type="match status" value="1"/>
</dbReference>
<keyword evidence="1 3" id="KW-0963">Cytoplasm</keyword>
<dbReference type="InterPro" id="IPR035956">
    <property type="entry name" value="RimP_N_sf"/>
</dbReference>
<dbReference type="Gene3D" id="2.30.30.180">
    <property type="entry name" value="Ribosome maturation factor RimP, C-terminal domain"/>
    <property type="match status" value="1"/>
</dbReference>
<dbReference type="Pfam" id="PF17384">
    <property type="entry name" value="DUF150_C"/>
    <property type="match status" value="1"/>
</dbReference>
<dbReference type="SUPFAM" id="SSF74942">
    <property type="entry name" value="YhbC-like, C-terminal domain"/>
    <property type="match status" value="1"/>
</dbReference>
<dbReference type="Gene3D" id="3.30.300.70">
    <property type="entry name" value="RimP-like superfamily, N-terminal"/>
    <property type="match status" value="1"/>
</dbReference>
<reference evidence="6 8" key="1">
    <citation type="submission" date="2018-06" db="EMBL/GenBank/DDBJ databases">
        <authorList>
            <consortium name="Pathogen Informatics"/>
            <person name="Doyle S."/>
        </authorList>
    </citation>
    <scope>NUCLEOTIDE SEQUENCE [LARGE SCALE GENOMIC DNA]</scope>
    <source>
        <strain evidence="6 8">NCTC11159</strain>
    </source>
</reference>
<keyword evidence="2 3" id="KW-0690">Ribosome biogenesis</keyword>
<evidence type="ECO:0000313" key="8">
    <source>
        <dbReference type="Proteomes" id="UP000255108"/>
    </source>
</evidence>
<dbReference type="Proteomes" id="UP000255108">
    <property type="component" value="Unassembled WGS sequence"/>
</dbReference>
<dbReference type="InterPro" id="IPR003728">
    <property type="entry name" value="Ribosome_maturation_RimP"/>
</dbReference>
<sequence>MAANMQDVLETTLPGLGYELVDLELARNGLVRVFIDKEGGINVTDCVTVSHHLERLFIVEGVNYERLEVSSPGLDRPIVKAADFVRFAGQVVKVKLRLPLPDKRKKLVGVLLGLENDVVRVEVDGQELSLPQSQIDKVRLEPQF</sequence>
<dbReference type="InterPro" id="IPR028998">
    <property type="entry name" value="RimP_C"/>
</dbReference>
<accession>A0A377Q8A7</accession>
<dbReference type="GO" id="GO:0000028">
    <property type="term" value="P:ribosomal small subunit assembly"/>
    <property type="evidence" value="ECO:0007669"/>
    <property type="project" value="TreeGrafter"/>
</dbReference>
<dbReference type="EMBL" id="SMBT01000002">
    <property type="protein sequence ID" value="TCU89439.1"/>
    <property type="molecule type" value="Genomic_DNA"/>
</dbReference>
<name>A0A377Q8A7_9NEIS</name>
<dbReference type="RefSeq" id="WP_099399233.1">
    <property type="nucleotide sequence ID" value="NZ_CAWOLO010000002.1"/>
</dbReference>
<dbReference type="CDD" id="cd01734">
    <property type="entry name" value="YlxS_C"/>
    <property type="match status" value="1"/>
</dbReference>
<comment type="similarity">
    <text evidence="3">Belongs to the RimP family.</text>
</comment>
<dbReference type="Pfam" id="PF02576">
    <property type="entry name" value="RimP_N"/>
    <property type="match status" value="1"/>
</dbReference>
<dbReference type="HAMAP" id="MF_01077">
    <property type="entry name" value="RimP"/>
    <property type="match status" value="1"/>
</dbReference>
<evidence type="ECO:0000256" key="1">
    <source>
        <dbReference type="ARBA" id="ARBA00022490"/>
    </source>
</evidence>
<dbReference type="SUPFAM" id="SSF75420">
    <property type="entry name" value="YhbC-like, N-terminal domain"/>
    <property type="match status" value="1"/>
</dbReference>
<evidence type="ECO:0000256" key="3">
    <source>
        <dbReference type="HAMAP-Rule" id="MF_01077"/>
    </source>
</evidence>
<evidence type="ECO:0000313" key="7">
    <source>
        <dbReference type="EMBL" id="TCU89439.1"/>
    </source>
</evidence>
<gene>
    <name evidence="3 6" type="primary">rimP</name>
    <name evidence="7" type="ORF">EV682_102351</name>
    <name evidence="6" type="ORF">NCTC11159_01876</name>
</gene>
<dbReference type="PANTHER" id="PTHR33867">
    <property type="entry name" value="RIBOSOME MATURATION FACTOR RIMP"/>
    <property type="match status" value="1"/>
</dbReference>
<protein>
    <recommendedName>
        <fullName evidence="3">Ribosome maturation factor RimP</fullName>
    </recommendedName>
</protein>
<evidence type="ECO:0000313" key="9">
    <source>
        <dbReference type="Proteomes" id="UP000295794"/>
    </source>
</evidence>
<dbReference type="NCBIfam" id="NF000929">
    <property type="entry name" value="PRK00092.2-1"/>
    <property type="match status" value="1"/>
</dbReference>
<evidence type="ECO:0000259" key="4">
    <source>
        <dbReference type="Pfam" id="PF02576"/>
    </source>
</evidence>